<dbReference type="PROSITE" id="PS00251">
    <property type="entry name" value="THD_1"/>
    <property type="match status" value="1"/>
</dbReference>
<keyword evidence="11" id="KW-1185">Reference proteome</keyword>
<dbReference type="EMBL" id="JAOYFB010000003">
    <property type="protein sequence ID" value="KAK4010585.1"/>
    <property type="molecule type" value="Genomic_DNA"/>
</dbReference>
<evidence type="ECO:0000256" key="5">
    <source>
        <dbReference type="ARBA" id="ARBA00023157"/>
    </source>
</evidence>
<dbReference type="PANTHER" id="PTHR15151:SF24">
    <property type="entry name" value="A PROLIFERATION-INDUCING LIGAND-LIKE PROTEIN-RELATED"/>
    <property type="match status" value="1"/>
</dbReference>
<keyword evidence="3" id="KW-0202">Cytokine</keyword>
<name>A0ABQ9ZDG9_9CRUS</name>
<comment type="similarity">
    <text evidence="2">Belongs to the tumor necrosis factor family.</text>
</comment>
<comment type="subcellular location">
    <subcellularLocation>
        <location evidence="1">Secreted</location>
    </subcellularLocation>
</comment>
<protein>
    <recommendedName>
        <fullName evidence="9">THD domain-containing protein</fullName>
    </recommendedName>
</protein>
<evidence type="ECO:0000259" key="9">
    <source>
        <dbReference type="PROSITE" id="PS50049"/>
    </source>
</evidence>
<reference evidence="10 11" key="1">
    <citation type="journal article" date="2023" name="Nucleic Acids Res.">
        <title>The hologenome of Daphnia magna reveals possible DNA methylation and microbiome-mediated evolution of the host genome.</title>
        <authorList>
            <person name="Chaturvedi A."/>
            <person name="Li X."/>
            <person name="Dhandapani V."/>
            <person name="Marshall H."/>
            <person name="Kissane S."/>
            <person name="Cuenca-Cambronero M."/>
            <person name="Asole G."/>
            <person name="Calvet F."/>
            <person name="Ruiz-Romero M."/>
            <person name="Marangio P."/>
            <person name="Guigo R."/>
            <person name="Rago D."/>
            <person name="Mirbahai L."/>
            <person name="Eastwood N."/>
            <person name="Colbourne J.K."/>
            <person name="Zhou J."/>
            <person name="Mallon E."/>
            <person name="Orsini L."/>
        </authorList>
    </citation>
    <scope>NUCLEOTIDE SEQUENCE [LARGE SCALE GENOMIC DNA]</scope>
    <source>
        <strain evidence="10">LRV0_1</strain>
    </source>
</reference>
<evidence type="ECO:0000256" key="8">
    <source>
        <dbReference type="SAM" id="Phobius"/>
    </source>
</evidence>
<evidence type="ECO:0000313" key="11">
    <source>
        <dbReference type="Proteomes" id="UP001234178"/>
    </source>
</evidence>
<dbReference type="SUPFAM" id="SSF49842">
    <property type="entry name" value="TNF-like"/>
    <property type="match status" value="1"/>
</dbReference>
<dbReference type="PANTHER" id="PTHR15151">
    <property type="entry name" value="PROTEIN EIGER"/>
    <property type="match status" value="1"/>
</dbReference>
<sequence length="298" mass="33412">MEGENFKTLGTIGDYEIGAKWQLKFSAGTIQTFYLKTLLCISLVLMASTCIFFGLQSSRLLDREAELHQISLTILKLQSEVQLELKEIRKLKAELSVESSTRESDEEDSPVIREKRSISKGSYNSKDTKPSKAKKNSTTDKKYHPNYNTKNAPPKVTAIHLERNVTFSVTGSNGIINRWHPQWLPSGLESFELEDHNSSLVIPSTGLYLIYAQLCYAATKDNNSYEVRVINQGAASSHSKIIAQCSAGTTILDNDITCYTSVAQILQANDRVYLQQIQKHRHLLMSMGRSFLGIVKLS</sequence>
<dbReference type="InterPro" id="IPR006052">
    <property type="entry name" value="TNF_dom"/>
</dbReference>
<dbReference type="Pfam" id="PF00229">
    <property type="entry name" value="TNF"/>
    <property type="match status" value="1"/>
</dbReference>
<dbReference type="InterPro" id="IPR021184">
    <property type="entry name" value="TNF_CS"/>
</dbReference>
<keyword evidence="5" id="KW-1015">Disulfide bond</keyword>
<feature type="region of interest" description="Disordered" evidence="7">
    <location>
        <begin position="96"/>
        <end position="153"/>
    </location>
</feature>
<dbReference type="Proteomes" id="UP001234178">
    <property type="component" value="Unassembled WGS sequence"/>
</dbReference>
<feature type="transmembrane region" description="Helical" evidence="8">
    <location>
        <begin position="33"/>
        <end position="55"/>
    </location>
</feature>
<keyword evidence="8" id="KW-1133">Transmembrane helix</keyword>
<organism evidence="10 11">
    <name type="scientific">Daphnia magna</name>
    <dbReference type="NCBI Taxonomy" id="35525"/>
    <lineage>
        <taxon>Eukaryota</taxon>
        <taxon>Metazoa</taxon>
        <taxon>Ecdysozoa</taxon>
        <taxon>Arthropoda</taxon>
        <taxon>Crustacea</taxon>
        <taxon>Branchiopoda</taxon>
        <taxon>Diplostraca</taxon>
        <taxon>Cladocera</taxon>
        <taxon>Anomopoda</taxon>
        <taxon>Daphniidae</taxon>
        <taxon>Daphnia</taxon>
    </lineage>
</organism>
<keyword evidence="6" id="KW-0325">Glycoprotein</keyword>
<keyword evidence="8" id="KW-0812">Transmembrane</keyword>
<evidence type="ECO:0000256" key="6">
    <source>
        <dbReference type="ARBA" id="ARBA00023180"/>
    </source>
</evidence>
<proteinExistence type="inferred from homology"/>
<dbReference type="PROSITE" id="PS50049">
    <property type="entry name" value="THD_2"/>
    <property type="match status" value="1"/>
</dbReference>
<gene>
    <name evidence="10" type="ORF">OUZ56_019727</name>
</gene>
<evidence type="ECO:0000256" key="2">
    <source>
        <dbReference type="ARBA" id="ARBA00008670"/>
    </source>
</evidence>
<evidence type="ECO:0000256" key="4">
    <source>
        <dbReference type="ARBA" id="ARBA00022525"/>
    </source>
</evidence>
<evidence type="ECO:0000313" key="10">
    <source>
        <dbReference type="EMBL" id="KAK4010585.1"/>
    </source>
</evidence>
<dbReference type="Gene3D" id="2.60.120.40">
    <property type="match status" value="1"/>
</dbReference>
<evidence type="ECO:0000256" key="3">
    <source>
        <dbReference type="ARBA" id="ARBA00022514"/>
    </source>
</evidence>
<dbReference type="InterPro" id="IPR051748">
    <property type="entry name" value="TNF_Ligand_Superfamily"/>
</dbReference>
<keyword evidence="8" id="KW-0472">Membrane</keyword>
<evidence type="ECO:0000256" key="1">
    <source>
        <dbReference type="ARBA" id="ARBA00004613"/>
    </source>
</evidence>
<accession>A0ABQ9ZDG9</accession>
<comment type="caution">
    <text evidence="10">The sequence shown here is derived from an EMBL/GenBank/DDBJ whole genome shotgun (WGS) entry which is preliminary data.</text>
</comment>
<keyword evidence="4" id="KW-0964">Secreted</keyword>
<dbReference type="InterPro" id="IPR008983">
    <property type="entry name" value="Tumour_necrosis_fac-like_dom"/>
</dbReference>
<evidence type="ECO:0000256" key="7">
    <source>
        <dbReference type="SAM" id="MobiDB-lite"/>
    </source>
</evidence>
<feature type="domain" description="THD" evidence="9">
    <location>
        <begin position="157"/>
        <end position="297"/>
    </location>
</feature>